<dbReference type="SUPFAM" id="SSF53448">
    <property type="entry name" value="Nucleotide-diphospho-sugar transferases"/>
    <property type="match status" value="1"/>
</dbReference>
<proteinExistence type="predicted"/>
<evidence type="ECO:0000259" key="1">
    <source>
        <dbReference type="Pfam" id="PF00535"/>
    </source>
</evidence>
<feature type="non-terminal residue" evidence="2">
    <location>
        <position position="295"/>
    </location>
</feature>
<dbReference type="Gene3D" id="3.90.550.10">
    <property type="entry name" value="Spore Coat Polysaccharide Biosynthesis Protein SpsA, Chain A"/>
    <property type="match status" value="1"/>
</dbReference>
<feature type="non-terminal residue" evidence="2">
    <location>
        <position position="1"/>
    </location>
</feature>
<dbReference type="Gene3D" id="3.40.50.10680">
    <property type="entry name" value="CofD-like domains"/>
    <property type="match status" value="1"/>
</dbReference>
<evidence type="ECO:0000313" key="2">
    <source>
        <dbReference type="EMBL" id="SVD30326.1"/>
    </source>
</evidence>
<protein>
    <recommendedName>
        <fullName evidence="1">Glycosyltransferase 2-like domain-containing protein</fullName>
    </recommendedName>
</protein>
<dbReference type="PANTHER" id="PTHR48090:SF7">
    <property type="entry name" value="RFBJ PROTEIN"/>
    <property type="match status" value="1"/>
</dbReference>
<dbReference type="InterPro" id="IPR001173">
    <property type="entry name" value="Glyco_trans_2-like"/>
</dbReference>
<organism evidence="2">
    <name type="scientific">marine metagenome</name>
    <dbReference type="NCBI Taxonomy" id="408172"/>
    <lineage>
        <taxon>unclassified sequences</taxon>
        <taxon>metagenomes</taxon>
        <taxon>ecological metagenomes</taxon>
    </lineage>
</organism>
<dbReference type="Pfam" id="PF00535">
    <property type="entry name" value="Glycos_transf_2"/>
    <property type="match status" value="1"/>
</dbReference>
<feature type="domain" description="Glycosyltransferase 2-like" evidence="1">
    <location>
        <begin position="129"/>
        <end position="274"/>
    </location>
</feature>
<reference evidence="2" key="1">
    <citation type="submission" date="2018-05" db="EMBL/GenBank/DDBJ databases">
        <authorList>
            <person name="Lanie J.A."/>
            <person name="Ng W.-L."/>
            <person name="Kazmierczak K.M."/>
            <person name="Andrzejewski T.M."/>
            <person name="Davidsen T.M."/>
            <person name="Wayne K.J."/>
            <person name="Tettelin H."/>
            <person name="Glass J.I."/>
            <person name="Rusch D."/>
            <person name="Podicherti R."/>
            <person name="Tsui H.-C.T."/>
            <person name="Winkler M.E."/>
        </authorList>
    </citation>
    <scope>NUCLEOTIDE SEQUENCE</scope>
</reference>
<name>A0A382U7P7_9ZZZZ</name>
<dbReference type="AlphaFoldDB" id="A0A382U7P7"/>
<gene>
    <name evidence="2" type="ORF">METZ01_LOCUS383180</name>
</gene>
<dbReference type="InterPro" id="IPR050256">
    <property type="entry name" value="Glycosyltransferase_2"/>
</dbReference>
<dbReference type="CDD" id="cd04179">
    <property type="entry name" value="DPM_DPG-synthase_like"/>
    <property type="match status" value="1"/>
</dbReference>
<dbReference type="InterPro" id="IPR029044">
    <property type="entry name" value="Nucleotide-diphossugar_trans"/>
</dbReference>
<accession>A0A382U7P7</accession>
<dbReference type="PANTHER" id="PTHR48090">
    <property type="entry name" value="UNDECAPRENYL-PHOSPHATE 4-DEOXY-4-FORMAMIDO-L-ARABINOSE TRANSFERASE-RELATED"/>
    <property type="match status" value="1"/>
</dbReference>
<dbReference type="EMBL" id="UINC01142156">
    <property type="protein sequence ID" value="SVD30326.1"/>
    <property type="molecule type" value="Genomic_DNA"/>
</dbReference>
<sequence length="295" mass="34350">YLTKDMREIIIKSKAKKFLITNIFLDNDIYKENVESIIRKFNFFFNKNKRKEINNNKFVNNYLINKFDEDDKNLLKKENYLIFKKNKNFTLLDWEKGEGLHYPNWLAKKIFRLSNKNSIIKYLPRSVISIIIPCLNEKRTINKVLTKMKNLKISNFNLVIEVIVVDGGSSDGSIGIIKKFKDFKFYCLSNAGKGEAIKYGIEKSKGDVIAFFPSDNEYNVNDLEKIITPIMLNQSKAVYGSRMIKSILEDQLSKIYKNNKITLLLSKYGGKLINLFILAFYNMSISDPFTSIKAF</sequence>
<dbReference type="InterPro" id="IPR038136">
    <property type="entry name" value="CofD-like_dom_sf"/>
</dbReference>